<evidence type="ECO:0000259" key="10">
    <source>
        <dbReference type="Pfam" id="PF15412"/>
    </source>
</evidence>
<dbReference type="GO" id="GO:0006310">
    <property type="term" value="P:DNA recombination"/>
    <property type="evidence" value="ECO:0007669"/>
    <property type="project" value="UniProtKB-UniRule"/>
</dbReference>
<dbReference type="Pfam" id="PF08743">
    <property type="entry name" value="Nse4_C"/>
    <property type="match status" value="1"/>
</dbReference>
<dbReference type="GO" id="GO:0006281">
    <property type="term" value="P:DNA repair"/>
    <property type="evidence" value="ECO:0007669"/>
    <property type="project" value="UniProtKB-UniRule"/>
</dbReference>
<comment type="caution">
    <text evidence="11">The sequence shown here is derived from an EMBL/GenBank/DDBJ whole genome shotgun (WGS) entry which is preliminary data.</text>
</comment>
<dbReference type="EMBL" id="JADGJW010000004">
    <property type="protein sequence ID" value="KAJ3228224.1"/>
    <property type="molecule type" value="Genomic_DNA"/>
</dbReference>
<evidence type="ECO:0000256" key="2">
    <source>
        <dbReference type="ARBA" id="ARBA00008997"/>
    </source>
</evidence>
<comment type="function">
    <text evidence="7">Component of the SMC5-SMC6 complex, that promotes sister chromatid alignment after DNA damage and facilitates double-stranded DNA breaks (DSBs) repair via homologous recombination between sister chromatids.</text>
</comment>
<keyword evidence="6 7" id="KW-0539">Nucleus</keyword>
<dbReference type="InterPro" id="IPR029225">
    <property type="entry name" value="Nse4_Nse3-bd"/>
</dbReference>
<evidence type="ECO:0000256" key="6">
    <source>
        <dbReference type="ARBA" id="ARBA00023242"/>
    </source>
</evidence>
<dbReference type="AlphaFoldDB" id="A0AAD5Y468"/>
<evidence type="ECO:0000313" key="12">
    <source>
        <dbReference type="Proteomes" id="UP001211065"/>
    </source>
</evidence>
<dbReference type="InterPro" id="IPR014854">
    <property type="entry name" value="Nse4_C"/>
</dbReference>
<evidence type="ECO:0000256" key="3">
    <source>
        <dbReference type="ARBA" id="ARBA00022763"/>
    </source>
</evidence>
<feature type="compositionally biased region" description="Acidic residues" evidence="8">
    <location>
        <begin position="10"/>
        <end position="21"/>
    </location>
</feature>
<name>A0AAD5Y468_9FUNG</name>
<evidence type="ECO:0000313" key="11">
    <source>
        <dbReference type="EMBL" id="KAJ3228224.1"/>
    </source>
</evidence>
<keyword evidence="12" id="KW-1185">Reference proteome</keyword>
<evidence type="ECO:0000256" key="5">
    <source>
        <dbReference type="ARBA" id="ARBA00023204"/>
    </source>
</evidence>
<keyword evidence="4 7" id="KW-0233">DNA recombination</keyword>
<accession>A0AAD5Y468</accession>
<reference evidence="11" key="1">
    <citation type="submission" date="2020-05" db="EMBL/GenBank/DDBJ databases">
        <title>Phylogenomic resolution of chytrid fungi.</title>
        <authorList>
            <person name="Stajich J.E."/>
            <person name="Amses K."/>
            <person name="Simmons R."/>
            <person name="Seto K."/>
            <person name="Myers J."/>
            <person name="Bonds A."/>
            <person name="Quandt C.A."/>
            <person name="Barry K."/>
            <person name="Liu P."/>
            <person name="Grigoriev I."/>
            <person name="Longcore J.E."/>
            <person name="James T.Y."/>
        </authorList>
    </citation>
    <scope>NUCLEOTIDE SEQUENCE</scope>
    <source>
        <strain evidence="11">JEL0476</strain>
    </source>
</reference>
<evidence type="ECO:0000256" key="4">
    <source>
        <dbReference type="ARBA" id="ARBA00023172"/>
    </source>
</evidence>
<organism evidence="11 12">
    <name type="scientific">Clydaea vesicula</name>
    <dbReference type="NCBI Taxonomy" id="447962"/>
    <lineage>
        <taxon>Eukaryota</taxon>
        <taxon>Fungi</taxon>
        <taxon>Fungi incertae sedis</taxon>
        <taxon>Chytridiomycota</taxon>
        <taxon>Chytridiomycota incertae sedis</taxon>
        <taxon>Chytridiomycetes</taxon>
        <taxon>Lobulomycetales</taxon>
        <taxon>Lobulomycetaceae</taxon>
        <taxon>Clydaea</taxon>
    </lineage>
</organism>
<comment type="similarity">
    <text evidence="2 7">Belongs to the NSE4 family.</text>
</comment>
<dbReference type="PANTHER" id="PTHR16140:SF0">
    <property type="entry name" value="NON-STRUCTURAL MAINTENANCE OF CHROMOSOMES ELEMENT 4"/>
    <property type="match status" value="1"/>
</dbReference>
<comment type="subcellular location">
    <subcellularLocation>
        <location evidence="1 7">Nucleus</location>
    </subcellularLocation>
</comment>
<sequence>MNLTSQNVNDEIDSNSEESQSDMEVPGSFQERIRYKNKRDQRTTRNGYRVLLNECQLDAREVNATDLMKQIEHANTLFEKGTSAPEFTLDSKFLVLASETAVQKIRSLKSDSNSFDAEEWMHKVNKKLQFEESFSLENTNDLSQKLNWKNNKFFNELTEKYLKKVPTTGFMLGPLAVEKKKKEIKKIVRHAKVTEEVSKPQELNEKDIEKEENETSSNVRLLLRVLQELEVEEINFFKFIINPHSFSQTVENLFYLSFLIKDNRIKIVVDGETAEPKIEFPDSDDENDDDDSEVEEKKQLIMTIDHQLWKDAIEFYNIKECIIPNRSQIIETSTKWN</sequence>
<feature type="region of interest" description="Disordered" evidence="8">
    <location>
        <begin position="1"/>
        <end position="31"/>
    </location>
</feature>
<keyword evidence="5 7" id="KW-0234">DNA repair</keyword>
<feature type="domain" description="Non-structural maintenance of chromosome element 4 C-terminal" evidence="9">
    <location>
        <begin position="233"/>
        <end position="323"/>
    </location>
</feature>
<gene>
    <name evidence="11" type="primary">NSE4</name>
    <name evidence="11" type="ORF">HK099_005234</name>
</gene>
<dbReference type="InterPro" id="IPR027786">
    <property type="entry name" value="Nse4/EID"/>
</dbReference>
<feature type="region of interest" description="Disordered" evidence="8">
    <location>
        <begin position="276"/>
        <end position="295"/>
    </location>
</feature>
<dbReference type="Pfam" id="PF15412">
    <property type="entry name" value="Nse4-Nse3_bdg"/>
    <property type="match status" value="1"/>
</dbReference>
<feature type="domain" description="Nse4/EID protein Nse3/MAGE-binding" evidence="10">
    <location>
        <begin position="90"/>
        <end position="123"/>
    </location>
</feature>
<evidence type="ECO:0000256" key="1">
    <source>
        <dbReference type="ARBA" id="ARBA00004123"/>
    </source>
</evidence>
<protein>
    <recommendedName>
        <fullName evidence="7">Non-structural maintenance of chromosomes element 4</fullName>
    </recommendedName>
</protein>
<dbReference type="GO" id="GO:0005634">
    <property type="term" value="C:nucleus"/>
    <property type="evidence" value="ECO:0007669"/>
    <property type="project" value="UniProtKB-SubCell"/>
</dbReference>
<evidence type="ECO:0000256" key="8">
    <source>
        <dbReference type="SAM" id="MobiDB-lite"/>
    </source>
</evidence>
<dbReference type="GO" id="GO:0030915">
    <property type="term" value="C:Smc5-Smc6 complex"/>
    <property type="evidence" value="ECO:0007669"/>
    <property type="project" value="UniProtKB-UniRule"/>
</dbReference>
<comment type="subunit">
    <text evidence="7">Component of the SMC5-SMC6 complex.</text>
</comment>
<proteinExistence type="inferred from homology"/>
<evidence type="ECO:0000256" key="7">
    <source>
        <dbReference type="RuleBase" id="RU365071"/>
    </source>
</evidence>
<evidence type="ECO:0000259" key="9">
    <source>
        <dbReference type="Pfam" id="PF08743"/>
    </source>
</evidence>
<keyword evidence="3 7" id="KW-0227">DNA damage</keyword>
<dbReference type="Proteomes" id="UP001211065">
    <property type="component" value="Unassembled WGS sequence"/>
</dbReference>
<feature type="compositionally biased region" description="Acidic residues" evidence="8">
    <location>
        <begin position="281"/>
        <end position="294"/>
    </location>
</feature>
<dbReference type="PANTHER" id="PTHR16140">
    <property type="entry name" value="NON-STRUCTURAL MAINTENANCE OF CHROMOSOMES ELEMENT 4"/>
    <property type="match status" value="1"/>
</dbReference>